<reference evidence="1" key="1">
    <citation type="journal article" date="2017" name="Nature">
        <title>The sunflower genome provides insights into oil metabolism, flowering and Asterid evolution.</title>
        <authorList>
            <person name="Badouin H."/>
            <person name="Gouzy J."/>
            <person name="Grassa C.J."/>
            <person name="Murat F."/>
            <person name="Staton S.E."/>
            <person name="Cottret L."/>
            <person name="Lelandais-Briere C."/>
            <person name="Owens G.L."/>
            <person name="Carrere S."/>
            <person name="Mayjonade B."/>
            <person name="Legrand L."/>
            <person name="Gill N."/>
            <person name="Kane N.C."/>
            <person name="Bowers J.E."/>
            <person name="Hubner S."/>
            <person name="Bellec A."/>
            <person name="Berard A."/>
            <person name="Berges H."/>
            <person name="Blanchet N."/>
            <person name="Boniface M.C."/>
            <person name="Brunel D."/>
            <person name="Catrice O."/>
            <person name="Chaidir N."/>
            <person name="Claudel C."/>
            <person name="Donnadieu C."/>
            <person name="Faraut T."/>
            <person name="Fievet G."/>
            <person name="Helmstetter N."/>
            <person name="King M."/>
            <person name="Knapp S.J."/>
            <person name="Lai Z."/>
            <person name="Le Paslier M.C."/>
            <person name="Lippi Y."/>
            <person name="Lorenzon L."/>
            <person name="Mandel J.R."/>
            <person name="Marage G."/>
            <person name="Marchand G."/>
            <person name="Marquand E."/>
            <person name="Bret-Mestries E."/>
            <person name="Morien E."/>
            <person name="Nambeesan S."/>
            <person name="Nguyen T."/>
            <person name="Pegot-Espagnet P."/>
            <person name="Pouilly N."/>
            <person name="Raftis F."/>
            <person name="Sallet E."/>
            <person name="Schiex T."/>
            <person name="Thomas J."/>
            <person name="Vandecasteele C."/>
            <person name="Vares D."/>
            <person name="Vear F."/>
            <person name="Vautrin S."/>
            <person name="Crespi M."/>
            <person name="Mangin B."/>
            <person name="Burke J.M."/>
            <person name="Salse J."/>
            <person name="Munos S."/>
            <person name="Vincourt P."/>
            <person name="Rieseberg L.H."/>
            <person name="Langlade N.B."/>
        </authorList>
    </citation>
    <scope>NUCLEOTIDE SEQUENCE</scope>
    <source>
        <tissue evidence="1">Leaves</tissue>
    </source>
</reference>
<evidence type="ECO:0000313" key="1">
    <source>
        <dbReference type="EMBL" id="KAF5815653.1"/>
    </source>
</evidence>
<comment type="caution">
    <text evidence="1">The sequence shown here is derived from an EMBL/GenBank/DDBJ whole genome shotgun (WGS) entry which is preliminary data.</text>
</comment>
<sequence length="44" mass="4940">MSQTKLQLQKEQITMGSNTNQAKKATLHIPSIDGAYNVIQKSYM</sequence>
<evidence type="ECO:0000313" key="2">
    <source>
        <dbReference type="Proteomes" id="UP000215914"/>
    </source>
</evidence>
<proteinExistence type="predicted"/>
<organism evidence="1 2">
    <name type="scientific">Helianthus annuus</name>
    <name type="common">Common sunflower</name>
    <dbReference type="NCBI Taxonomy" id="4232"/>
    <lineage>
        <taxon>Eukaryota</taxon>
        <taxon>Viridiplantae</taxon>
        <taxon>Streptophyta</taxon>
        <taxon>Embryophyta</taxon>
        <taxon>Tracheophyta</taxon>
        <taxon>Spermatophyta</taxon>
        <taxon>Magnoliopsida</taxon>
        <taxon>eudicotyledons</taxon>
        <taxon>Gunneridae</taxon>
        <taxon>Pentapetalae</taxon>
        <taxon>asterids</taxon>
        <taxon>campanulids</taxon>
        <taxon>Asterales</taxon>
        <taxon>Asteraceae</taxon>
        <taxon>Asteroideae</taxon>
        <taxon>Heliantheae alliance</taxon>
        <taxon>Heliantheae</taxon>
        <taxon>Helianthus</taxon>
    </lineage>
</organism>
<keyword evidence="2" id="KW-1185">Reference proteome</keyword>
<protein>
    <submittedName>
        <fullName evidence="1">Uncharacterized protein</fullName>
    </submittedName>
</protein>
<reference evidence="1" key="2">
    <citation type="submission" date="2020-06" db="EMBL/GenBank/DDBJ databases">
        <title>Helianthus annuus Genome sequencing and assembly Release 2.</title>
        <authorList>
            <person name="Gouzy J."/>
            <person name="Langlade N."/>
            <person name="Munos S."/>
        </authorList>
    </citation>
    <scope>NUCLEOTIDE SEQUENCE</scope>
    <source>
        <tissue evidence="1">Leaves</tissue>
    </source>
</reference>
<dbReference type="EMBL" id="MNCJ02000318">
    <property type="protein sequence ID" value="KAF5815653.1"/>
    <property type="molecule type" value="Genomic_DNA"/>
</dbReference>
<dbReference type="Proteomes" id="UP000215914">
    <property type="component" value="Unassembled WGS sequence"/>
</dbReference>
<accession>A0A9K3JHQ2</accession>
<gene>
    <name evidence="1" type="ORF">HanXRQr2_Chr03g0125411</name>
</gene>
<dbReference type="Gramene" id="mRNA:HanXRQr2_Chr03g0125411">
    <property type="protein sequence ID" value="mRNA:HanXRQr2_Chr03g0125411"/>
    <property type="gene ID" value="HanXRQr2_Chr03g0125411"/>
</dbReference>
<dbReference type="AlphaFoldDB" id="A0A9K3JHQ2"/>
<name>A0A9K3JHQ2_HELAN</name>